<dbReference type="PROSITE" id="PS00409">
    <property type="entry name" value="PROKAR_NTER_METHYL"/>
    <property type="match status" value="1"/>
</dbReference>
<accession>A0A410P4W2</accession>
<dbReference type="Gene3D" id="3.30.700.10">
    <property type="entry name" value="Glycoprotein, Type 4 Pilin"/>
    <property type="match status" value="1"/>
</dbReference>
<evidence type="ECO:0000256" key="1">
    <source>
        <dbReference type="SAM" id="Phobius"/>
    </source>
</evidence>
<dbReference type="EMBL" id="CP019384">
    <property type="protein sequence ID" value="QAT17118.1"/>
    <property type="molecule type" value="Genomic_DNA"/>
</dbReference>
<reference evidence="2 3" key="1">
    <citation type="submission" date="2017-01" db="EMBL/GenBank/DDBJ databases">
        <title>First insights into the biology of 'candidatus Vampirococcus archaeovorus'.</title>
        <authorList>
            <person name="Kizina J."/>
            <person name="Jordan S."/>
            <person name="Stueber K."/>
            <person name="Reinhardt R."/>
            <person name="Harder J."/>
        </authorList>
    </citation>
    <scope>NUCLEOTIDE SEQUENCE [LARGE SCALE GENOMIC DNA]</scope>
    <source>
        <strain evidence="2 3">LiM</strain>
    </source>
</reference>
<dbReference type="InterPro" id="IPR045584">
    <property type="entry name" value="Pilin-like"/>
</dbReference>
<evidence type="ECO:0000313" key="2">
    <source>
        <dbReference type="EMBL" id="QAT17118.1"/>
    </source>
</evidence>
<keyword evidence="1" id="KW-0812">Transmembrane</keyword>
<evidence type="ECO:0000313" key="3">
    <source>
        <dbReference type="Proteomes" id="UP000287243"/>
    </source>
</evidence>
<organism evidence="2 3">
    <name type="scientific">Velamenicoccus archaeovorus</name>
    <dbReference type="NCBI Taxonomy" id="1930593"/>
    <lineage>
        <taxon>Bacteria</taxon>
        <taxon>Pseudomonadati</taxon>
        <taxon>Candidatus Omnitrophota</taxon>
        <taxon>Candidatus Velamenicoccus</taxon>
    </lineage>
</organism>
<feature type="transmembrane region" description="Helical" evidence="1">
    <location>
        <begin position="16"/>
        <end position="40"/>
    </location>
</feature>
<dbReference type="AlphaFoldDB" id="A0A410P4W2"/>
<name>A0A410P4W2_VELA1</name>
<gene>
    <name evidence="2" type="ORF">BU251_04920</name>
</gene>
<keyword evidence="1" id="KW-0472">Membrane</keyword>
<dbReference type="Proteomes" id="UP000287243">
    <property type="component" value="Chromosome"/>
</dbReference>
<protein>
    <submittedName>
        <fullName evidence="2">Type IV pilin PilA</fullName>
    </submittedName>
</protein>
<dbReference type="SUPFAM" id="SSF54523">
    <property type="entry name" value="Pili subunits"/>
    <property type="match status" value="1"/>
</dbReference>
<dbReference type="InterPro" id="IPR031975">
    <property type="entry name" value="Pilin_GH"/>
</dbReference>
<dbReference type="KEGG" id="vai:BU251_04920"/>
<sequence>MEEMARKPLVIEPKGFTLIEFVAIVIIMTVLASIALPLLIKGAERARVNEAKTILGALRRAQLRYAVSYAVYASDSSRLDINLPPAKYFSYSVLGGTDLSGATVPVATAIRTTLESFQAVSCRFNITAGGNFTANTTQCVQLL</sequence>
<dbReference type="InterPro" id="IPR012902">
    <property type="entry name" value="N_methyl_site"/>
</dbReference>
<proteinExistence type="predicted"/>
<keyword evidence="3" id="KW-1185">Reference proteome</keyword>
<keyword evidence="1" id="KW-1133">Transmembrane helix</keyword>
<dbReference type="Pfam" id="PF16734">
    <property type="entry name" value="Pilin_GH"/>
    <property type="match status" value="1"/>
</dbReference>